<feature type="compositionally biased region" description="Low complexity" evidence="1">
    <location>
        <begin position="153"/>
        <end position="174"/>
    </location>
</feature>
<dbReference type="CDD" id="cd21039">
    <property type="entry name" value="NURR"/>
    <property type="match status" value="2"/>
</dbReference>
<dbReference type="GeneID" id="20189497"/>
<evidence type="ECO:0000313" key="4">
    <source>
        <dbReference type="Proteomes" id="UP000018817"/>
    </source>
</evidence>
<dbReference type="EMBL" id="KI669562">
    <property type="protein sequence ID" value="ETN22213.1"/>
    <property type="molecule type" value="Genomic_DNA"/>
</dbReference>
<feature type="compositionally biased region" description="Basic and acidic residues" evidence="1">
    <location>
        <begin position="439"/>
        <end position="449"/>
    </location>
</feature>
<feature type="region of interest" description="Disordered" evidence="1">
    <location>
        <begin position="371"/>
        <end position="476"/>
    </location>
</feature>
<feature type="compositionally biased region" description="Polar residues" evidence="1">
    <location>
        <begin position="126"/>
        <end position="143"/>
    </location>
</feature>
<dbReference type="OrthoDB" id="127097at2759"/>
<dbReference type="VEuPathDB" id="FungiDB:PPTG_20898"/>
<protein>
    <recommendedName>
        <fullName evidence="2">Heterogeneous nuclear ribonucleoprotein Q acidic domain-containing protein</fullName>
    </recommendedName>
</protein>
<feature type="compositionally biased region" description="Polar residues" evidence="1">
    <location>
        <begin position="184"/>
        <end position="197"/>
    </location>
</feature>
<dbReference type="Proteomes" id="UP000018817">
    <property type="component" value="Unassembled WGS sequence"/>
</dbReference>
<feature type="domain" description="Heterogeneous nuclear ribonucleoprotein Q acidic" evidence="2">
    <location>
        <begin position="487"/>
        <end position="556"/>
    </location>
</feature>
<sequence>MEHDAPAANTATDTVVDAPNELVQEPDAPLVGTPVGTDVSTVQEEINTVQEMETDTDKQLDDNVSQQQVEAGDAARKEDDTADNGDLTAGEHQEQHDEVMADPTASDPATASQQEDETSEEKDTVNNDPANITTQEVNMTEASIANDEATSGACQEEASAAQDSADATANAAGNEEQEAGKDSSVMSVGDNSASSPPTHDESEYDPSAPSLIVDPVPHGEDEYDPANPSPAGTPVASNAPGFTHRPSTEQEEYDPDHPSMTPAAEEPVAMEVDHTSSNPTASEHAPHAAASNNLYERLPPPVKAVVDSMRREGRLQEPLNDNVITRLLHLPEPVALQAVENFSNVDLSQVENLQGFLVGIINRVNEKAIASEKHHRPQVPSPRGQAPSAMSRGYGAQDGSVLGGPPQGGRLNNTGANTGGYRGQPAPMNAGPGPALYERPYEAPQDPRDPRRRQPAPQGPPQYGGAVRGPPQVGGRAPIGMQSFTALPMSVQNHVHSLVANRTLSSLEELGGKCYEVLGQLSEPLANQVLTRFAGANLSNVRNKSGFLIGVVKRARQEYGFN</sequence>
<feature type="domain" description="Heterogeneous nuclear ribonucleoprotein Q acidic" evidence="2">
    <location>
        <begin position="297"/>
        <end position="364"/>
    </location>
</feature>
<name>W2R9X2_PHYN3</name>
<feature type="compositionally biased region" description="Basic and acidic residues" evidence="1">
    <location>
        <begin position="89"/>
        <end position="99"/>
    </location>
</feature>
<evidence type="ECO:0000256" key="1">
    <source>
        <dbReference type="SAM" id="MobiDB-lite"/>
    </source>
</evidence>
<evidence type="ECO:0000313" key="3">
    <source>
        <dbReference type="EMBL" id="ETN22213.1"/>
    </source>
</evidence>
<feature type="compositionally biased region" description="Low complexity" evidence="1">
    <location>
        <begin position="1"/>
        <end position="19"/>
    </location>
</feature>
<proteinExistence type="predicted"/>
<reference evidence="4" key="1">
    <citation type="submission" date="2011-12" db="EMBL/GenBank/DDBJ databases">
        <authorList>
            <consortium name="The Broad Institute Genome Sequencing Platform"/>
            <person name="Russ C."/>
            <person name="Tyler B."/>
            <person name="Panabieres F."/>
            <person name="Shan W."/>
            <person name="Tripathy S."/>
            <person name="Grunwald N."/>
            <person name="Machado M."/>
            <person name="Young S.K."/>
            <person name="Zeng Q."/>
            <person name="Gargeya S."/>
            <person name="Fitzgerald M."/>
            <person name="Haas B."/>
            <person name="Abouelleil A."/>
            <person name="Alvarado L."/>
            <person name="Arachchi H.M."/>
            <person name="Berlin A."/>
            <person name="Chapman S.B."/>
            <person name="Gearin G."/>
            <person name="Goldberg J."/>
            <person name="Griggs A."/>
            <person name="Gujja S."/>
            <person name="Hansen M."/>
            <person name="Heiman D."/>
            <person name="Howarth C."/>
            <person name="Larimer J."/>
            <person name="Lui A."/>
            <person name="MacDonald P.J.P."/>
            <person name="McCowen C."/>
            <person name="Montmayeur A."/>
            <person name="Murphy C."/>
            <person name="Neiman D."/>
            <person name="Pearson M."/>
            <person name="Priest M."/>
            <person name="Roberts A."/>
            <person name="Saif S."/>
            <person name="Shea T."/>
            <person name="Sisk P."/>
            <person name="Stolte C."/>
            <person name="Sykes S."/>
            <person name="Wortman J."/>
            <person name="Nusbaum C."/>
            <person name="Birren B."/>
        </authorList>
    </citation>
    <scope>NUCLEOTIDE SEQUENCE [LARGE SCALE GENOMIC DNA]</scope>
    <source>
        <strain evidence="4">INRA-310</strain>
    </source>
</reference>
<dbReference type="InterPro" id="IPR041337">
    <property type="entry name" value="hnRNP_Q_AcD"/>
</dbReference>
<gene>
    <name evidence="3" type="ORF">PPTG_20898</name>
</gene>
<dbReference type="AlphaFoldDB" id="W2R9X2"/>
<evidence type="ECO:0000259" key="2">
    <source>
        <dbReference type="Pfam" id="PF18360"/>
    </source>
</evidence>
<organism evidence="3 4">
    <name type="scientific">Phytophthora nicotianae (strain INRA-310)</name>
    <name type="common">Phytophthora parasitica</name>
    <dbReference type="NCBI Taxonomy" id="761204"/>
    <lineage>
        <taxon>Eukaryota</taxon>
        <taxon>Sar</taxon>
        <taxon>Stramenopiles</taxon>
        <taxon>Oomycota</taxon>
        <taxon>Peronosporomycetes</taxon>
        <taxon>Peronosporales</taxon>
        <taxon>Peronosporaceae</taxon>
        <taxon>Phytophthora</taxon>
    </lineage>
</organism>
<accession>W2R9X2</accession>
<dbReference type="STRING" id="761204.W2R9X2"/>
<feature type="region of interest" description="Disordered" evidence="1">
    <location>
        <begin position="1"/>
        <end position="294"/>
    </location>
</feature>
<dbReference type="RefSeq" id="XP_008892573.1">
    <property type="nucleotide sequence ID" value="XM_008894325.1"/>
</dbReference>
<dbReference type="Pfam" id="PF18360">
    <property type="entry name" value="hnRNP_Q_AcD"/>
    <property type="match status" value="2"/>
</dbReference>
<reference evidence="3 4" key="2">
    <citation type="submission" date="2013-11" db="EMBL/GenBank/DDBJ databases">
        <title>The Genome Sequence of Phytophthora parasitica INRA-310.</title>
        <authorList>
            <consortium name="The Broad Institute Genomics Platform"/>
            <person name="Russ C."/>
            <person name="Tyler B."/>
            <person name="Panabieres F."/>
            <person name="Shan W."/>
            <person name="Tripathy S."/>
            <person name="Grunwald N."/>
            <person name="Machado M."/>
            <person name="Johnson C.S."/>
            <person name="Arredondo F."/>
            <person name="Hong C."/>
            <person name="Coffey M."/>
            <person name="Young S.K."/>
            <person name="Zeng Q."/>
            <person name="Gargeya S."/>
            <person name="Fitzgerald M."/>
            <person name="Abouelleil A."/>
            <person name="Alvarado L."/>
            <person name="Chapman S.B."/>
            <person name="Gainer-Dewar J."/>
            <person name="Goldberg J."/>
            <person name="Griggs A."/>
            <person name="Gujja S."/>
            <person name="Hansen M."/>
            <person name="Howarth C."/>
            <person name="Imamovic A."/>
            <person name="Ireland A."/>
            <person name="Larimer J."/>
            <person name="McCowan C."/>
            <person name="Murphy C."/>
            <person name="Pearson M."/>
            <person name="Poon T.W."/>
            <person name="Priest M."/>
            <person name="Roberts A."/>
            <person name="Saif S."/>
            <person name="Shea T."/>
            <person name="Sykes S."/>
            <person name="Wortman J."/>
            <person name="Nusbaum C."/>
            <person name="Birren B."/>
        </authorList>
    </citation>
    <scope>NUCLEOTIDE SEQUENCE [LARGE SCALE GENOMIC DNA]</scope>
    <source>
        <strain evidence="3 4">INRA-310</strain>
    </source>
</reference>
<feature type="compositionally biased region" description="Polar residues" evidence="1">
    <location>
        <begin position="38"/>
        <end position="51"/>
    </location>
</feature>